<protein>
    <submittedName>
        <fullName evidence="1">Uncharacterized protein</fullName>
    </submittedName>
</protein>
<dbReference type="Proteomes" id="UP000656548">
    <property type="component" value="Unassembled WGS sequence"/>
</dbReference>
<sequence length="37" mass="3965">MSTFFYGLAVVLDVTAEALQRLADHLTDLADQAGGVR</sequence>
<evidence type="ECO:0000313" key="2">
    <source>
        <dbReference type="Proteomes" id="UP000656548"/>
    </source>
</evidence>
<keyword evidence="2" id="KW-1185">Reference proteome</keyword>
<gene>
    <name evidence="1" type="ORF">H4W30_007477</name>
</gene>
<organism evidence="1 2">
    <name type="scientific">Amycolatopsis roodepoortensis</name>
    <dbReference type="NCBI Taxonomy" id="700274"/>
    <lineage>
        <taxon>Bacteria</taxon>
        <taxon>Bacillati</taxon>
        <taxon>Actinomycetota</taxon>
        <taxon>Actinomycetes</taxon>
        <taxon>Pseudonocardiales</taxon>
        <taxon>Pseudonocardiaceae</taxon>
        <taxon>Amycolatopsis</taxon>
    </lineage>
</organism>
<name>A0ABR9LI85_9PSEU</name>
<proteinExistence type="predicted"/>
<accession>A0ABR9LI85</accession>
<comment type="caution">
    <text evidence="1">The sequence shown here is derived from an EMBL/GenBank/DDBJ whole genome shotgun (WGS) entry which is preliminary data.</text>
</comment>
<evidence type="ECO:0000313" key="1">
    <source>
        <dbReference type="EMBL" id="MBE1580396.1"/>
    </source>
</evidence>
<reference evidence="1 2" key="1">
    <citation type="submission" date="2020-10" db="EMBL/GenBank/DDBJ databases">
        <title>Sequencing the genomes of 1000 actinobacteria strains.</title>
        <authorList>
            <person name="Klenk H.-P."/>
        </authorList>
    </citation>
    <scope>NUCLEOTIDE SEQUENCE [LARGE SCALE GENOMIC DNA]</scope>
    <source>
        <strain evidence="1 2">DSM 46661</strain>
    </source>
</reference>
<dbReference type="EMBL" id="JADBEJ010000006">
    <property type="protein sequence ID" value="MBE1580396.1"/>
    <property type="molecule type" value="Genomic_DNA"/>
</dbReference>